<dbReference type="AlphaFoldDB" id="A0A0P0G056"/>
<dbReference type="PATRIC" id="fig|246787.4.peg.2510"/>
<evidence type="ECO:0000313" key="4">
    <source>
        <dbReference type="EMBL" id="ALJ59680.1"/>
    </source>
</evidence>
<dbReference type="RefSeq" id="WP_029426118.1">
    <property type="nucleotide sequence ID" value="NZ_CP012801.1"/>
</dbReference>
<keyword evidence="1" id="KW-0175">Coiled coil</keyword>
<organism evidence="4 5">
    <name type="scientific">Bacteroides cellulosilyticus</name>
    <dbReference type="NCBI Taxonomy" id="246787"/>
    <lineage>
        <taxon>Bacteria</taxon>
        <taxon>Pseudomonadati</taxon>
        <taxon>Bacteroidota</taxon>
        <taxon>Bacteroidia</taxon>
        <taxon>Bacteroidales</taxon>
        <taxon>Bacteroidaceae</taxon>
        <taxon>Bacteroides</taxon>
    </lineage>
</organism>
<feature type="coiled-coil region" evidence="1">
    <location>
        <begin position="355"/>
        <end position="385"/>
    </location>
</feature>
<keyword evidence="2" id="KW-0472">Membrane</keyword>
<feature type="transmembrane region" description="Helical" evidence="2">
    <location>
        <begin position="329"/>
        <end position="352"/>
    </location>
</feature>
<protein>
    <recommendedName>
        <fullName evidence="3">DUF6377 domain-containing protein</fullName>
    </recommendedName>
</protein>
<dbReference type="EMBL" id="CP012801">
    <property type="protein sequence ID" value="ALJ59680.1"/>
    <property type="molecule type" value="Genomic_DNA"/>
</dbReference>
<evidence type="ECO:0000256" key="1">
    <source>
        <dbReference type="SAM" id="Coils"/>
    </source>
</evidence>
<feature type="domain" description="DUF6377" evidence="3">
    <location>
        <begin position="258"/>
        <end position="512"/>
    </location>
</feature>
<reference evidence="4 5" key="1">
    <citation type="journal article" date="2015" name="Science">
        <title>Genetic determinants of in vivo fitness and diet responsiveness in multiple human gut Bacteroides.</title>
        <authorList>
            <person name="Wu M."/>
            <person name="McNulty N.P."/>
            <person name="Rodionov D.A."/>
            <person name="Khoroshkin M.S."/>
            <person name="Griffin N.W."/>
            <person name="Cheng J."/>
            <person name="Latreille P."/>
            <person name="Kerstetter R.A."/>
            <person name="Terrapon N."/>
            <person name="Henrissat B."/>
            <person name="Osterman A.L."/>
            <person name="Gordon J.I."/>
        </authorList>
    </citation>
    <scope>NUCLEOTIDE SEQUENCE [LARGE SCALE GENOMIC DNA]</scope>
    <source>
        <strain evidence="4 5">WH2</strain>
    </source>
</reference>
<dbReference type="InterPro" id="IPR045957">
    <property type="entry name" value="DUF6377"/>
</dbReference>
<keyword evidence="2" id="KW-0812">Transmembrane</keyword>
<keyword evidence="2" id="KW-1133">Transmembrane helix</keyword>
<accession>A0A0P0G056</accession>
<evidence type="ECO:0000256" key="2">
    <source>
        <dbReference type="SAM" id="Phobius"/>
    </source>
</evidence>
<dbReference type="KEGG" id="bcel:BcellWH2_02441"/>
<name>A0A0P0G056_9BACE</name>
<sequence>MKDRYLLFVISLLFCCLLQAQEKIDSLLVVLDRTIENTAQYEQARLKRIDQIKEYFRTRKSTSPSDEYHINQQLFDEYEAYICDSARHYINRNIEIALQHNNQEWLNEAKLKKASILGKTGLYAEGVALLKSIDSKQLSRDQLIEYYITFEDIYLYHAEYAMDDEYQIEYLNNLYIYRDSVLQMVEEGSYQYVIAYTPELLQQGRGEEAIDMLEVYHQKLSPDTRDYAVVTSILAFIYQSTGQREKQKEYLIKSAIADIRGVVKENNSLRALAELLYEEGQLQRADVYMKRSMEDANFYNARLRNVQASRMLPVIDHAYQVEKQKHQQVLQIFLVVTSLLTLFLACAVWYVIRQVKKLARARQDLLAMNEELKLLNERLIEVNQRQHETNDSLTEANHIKEEYVGRFMGLCSTYIDKLEGYRRMLNKQAASGKVEELYKTLKSSRFIDEELKEFYQNFDNSFLSIFPDFVKRFNELLPEEERIIPKQDERLTTELRIFALIRLGITDSAKIAGFLRYSITTIYTYRSKLKNRSLCRDNFEEEVMKIGSFAG</sequence>
<dbReference type="Proteomes" id="UP000061809">
    <property type="component" value="Chromosome"/>
</dbReference>
<dbReference type="Pfam" id="PF19904">
    <property type="entry name" value="DUF6377"/>
    <property type="match status" value="1"/>
</dbReference>
<proteinExistence type="predicted"/>
<evidence type="ECO:0000259" key="3">
    <source>
        <dbReference type="Pfam" id="PF19904"/>
    </source>
</evidence>
<evidence type="ECO:0000313" key="5">
    <source>
        <dbReference type="Proteomes" id="UP000061809"/>
    </source>
</evidence>
<gene>
    <name evidence="4" type="ORF">BcellWH2_02441</name>
</gene>